<dbReference type="Pfam" id="PF13456">
    <property type="entry name" value="RVT_3"/>
    <property type="match status" value="1"/>
</dbReference>
<dbReference type="AlphaFoldDB" id="A0A0G0WES0"/>
<dbReference type="CDD" id="cd09279">
    <property type="entry name" value="RNase_HI_like"/>
    <property type="match status" value="1"/>
</dbReference>
<comment type="caution">
    <text evidence="2">The sequence shown here is derived from an EMBL/GenBank/DDBJ whole genome shotgun (WGS) entry which is preliminary data.</text>
</comment>
<accession>A0A0G0WES0</accession>
<dbReference type="PANTHER" id="PTHR46387:SF2">
    <property type="entry name" value="RIBONUCLEASE HI"/>
    <property type="match status" value="1"/>
</dbReference>
<dbReference type="GO" id="GO:0004523">
    <property type="term" value="F:RNA-DNA hybrid ribonuclease activity"/>
    <property type="evidence" value="ECO:0007669"/>
    <property type="project" value="InterPro"/>
</dbReference>
<feature type="domain" description="RNase H type-1" evidence="1">
    <location>
        <begin position="1"/>
        <end position="135"/>
    </location>
</feature>
<dbReference type="InterPro" id="IPR012337">
    <property type="entry name" value="RNaseH-like_sf"/>
</dbReference>
<dbReference type="PROSITE" id="PS50879">
    <property type="entry name" value="RNASE_H_1"/>
    <property type="match status" value="1"/>
</dbReference>
<evidence type="ECO:0000313" key="3">
    <source>
        <dbReference type="Proteomes" id="UP000034601"/>
    </source>
</evidence>
<dbReference type="InterPro" id="IPR002156">
    <property type="entry name" value="RNaseH_domain"/>
</dbReference>
<dbReference type="PANTHER" id="PTHR46387">
    <property type="entry name" value="POLYNUCLEOTIDYL TRANSFERASE, RIBONUCLEASE H-LIKE SUPERFAMILY PROTEIN"/>
    <property type="match status" value="1"/>
</dbReference>
<dbReference type="GO" id="GO:0003676">
    <property type="term" value="F:nucleic acid binding"/>
    <property type="evidence" value="ECO:0007669"/>
    <property type="project" value="InterPro"/>
</dbReference>
<name>A0A0G0WES0_9BACT</name>
<dbReference type="InterPro" id="IPR036397">
    <property type="entry name" value="RNaseH_sf"/>
</dbReference>
<protein>
    <submittedName>
        <fullName evidence="2">Ribonuclease H</fullName>
    </submittedName>
</protein>
<evidence type="ECO:0000259" key="1">
    <source>
        <dbReference type="PROSITE" id="PS50879"/>
    </source>
</evidence>
<organism evidence="2 3">
    <name type="scientific">Candidatus Daviesbacteria bacterium GW2011_GWA2_40_9</name>
    <dbReference type="NCBI Taxonomy" id="1618424"/>
    <lineage>
        <taxon>Bacteria</taxon>
        <taxon>Candidatus Daviesiibacteriota</taxon>
    </lineage>
</organism>
<dbReference type="Proteomes" id="UP000034601">
    <property type="component" value="Unassembled WGS sequence"/>
</dbReference>
<reference evidence="2 3" key="1">
    <citation type="journal article" date="2015" name="Nature">
        <title>rRNA introns, odd ribosomes, and small enigmatic genomes across a large radiation of phyla.</title>
        <authorList>
            <person name="Brown C.T."/>
            <person name="Hug L.A."/>
            <person name="Thomas B.C."/>
            <person name="Sharon I."/>
            <person name="Castelle C.J."/>
            <person name="Singh A."/>
            <person name="Wilkins M.J."/>
            <person name="Williams K.H."/>
            <person name="Banfield J.F."/>
        </authorList>
    </citation>
    <scope>NUCLEOTIDE SEQUENCE [LARGE SCALE GENOMIC DNA]</scope>
</reference>
<dbReference type="EMBL" id="LCAB01000009">
    <property type="protein sequence ID" value="KKR82755.1"/>
    <property type="molecule type" value="Genomic_DNA"/>
</dbReference>
<dbReference type="Gene3D" id="3.30.420.10">
    <property type="entry name" value="Ribonuclease H-like superfamily/Ribonuclease H"/>
    <property type="match status" value="1"/>
</dbReference>
<sequence length="137" mass="15259">MKKFVIFTDGASRGNPGQAASGYIIKTNEGVVWVEEAVRLGVATNNEAEYTAVKLALQRLAHDFSSDLPSVVEIKTDSQLVARQLAGIYKIKNPKLKVLFEEIKKLQGDIGKIVYTHIPRQENYLTDRLVNQALDTQ</sequence>
<proteinExistence type="predicted"/>
<evidence type="ECO:0000313" key="2">
    <source>
        <dbReference type="EMBL" id="KKR82755.1"/>
    </source>
</evidence>
<dbReference type="SUPFAM" id="SSF53098">
    <property type="entry name" value="Ribonuclease H-like"/>
    <property type="match status" value="1"/>
</dbReference>
<gene>
    <name evidence="2" type="ORF">UU29_C0009G0026</name>
</gene>